<feature type="domain" description="Aminoglycoside phosphotransferase" evidence="2">
    <location>
        <begin position="33"/>
        <end position="274"/>
    </location>
</feature>
<dbReference type="Pfam" id="PF01636">
    <property type="entry name" value="APH"/>
    <property type="match status" value="1"/>
</dbReference>
<dbReference type="OrthoDB" id="241498at2"/>
<dbReference type="Gene3D" id="3.30.200.20">
    <property type="entry name" value="Phosphorylase Kinase, domain 1"/>
    <property type="match status" value="1"/>
</dbReference>
<dbReference type="Proteomes" id="UP000245252">
    <property type="component" value="Unassembled WGS sequence"/>
</dbReference>
<name>A0A2U2DKK2_9HYPH</name>
<dbReference type="PANTHER" id="PTHR21064">
    <property type="entry name" value="AMINOGLYCOSIDE PHOSPHOTRANSFERASE DOMAIN-CONTAINING PROTEIN-RELATED"/>
    <property type="match status" value="1"/>
</dbReference>
<comment type="similarity">
    <text evidence="1">Belongs to the pseudomonas-type ThrB family.</text>
</comment>
<gene>
    <name evidence="3" type="ORF">DEM27_23210</name>
</gene>
<sequence>MGDIIETLTTRAQAVARHWRLPPQAPHLLKYRENAVFKVTLPDGGKAALRLHRPDYHSPDALASELAWMASLRRSGIAVPEPVATADGRLLVAFDIEDGKRQYADLIGWVDGEPLGESGTPLRRGGSELQAVFGAIGREMARLHQAADGFMVPEGFERPAWDAQGLLGEAPFWGRFWDCPGLHEDDAVFLAGLLRQLRDRLASLAPSLDYGLIHADIVRENVLVRGTDVAFIDFDDCGFGFRLFDLATTLLRNRLEPDYPLIEAALLDGYTKIRPQMRAEFRHLPLFLLLRSLTYIGWAGARPELPDTVDRLRRYVADARDLADMQEWTAAP</sequence>
<dbReference type="AlphaFoldDB" id="A0A2U2DKK2"/>
<dbReference type="GO" id="GO:0004413">
    <property type="term" value="F:homoserine kinase activity"/>
    <property type="evidence" value="ECO:0007669"/>
    <property type="project" value="TreeGrafter"/>
</dbReference>
<keyword evidence="3" id="KW-0808">Transferase</keyword>
<evidence type="ECO:0000259" key="2">
    <source>
        <dbReference type="Pfam" id="PF01636"/>
    </source>
</evidence>
<dbReference type="PANTHER" id="PTHR21064:SF6">
    <property type="entry name" value="AMINOGLYCOSIDE PHOSPHOTRANSFERASE DOMAIN-CONTAINING PROTEIN"/>
    <property type="match status" value="1"/>
</dbReference>
<evidence type="ECO:0000313" key="4">
    <source>
        <dbReference type="Proteomes" id="UP000245252"/>
    </source>
</evidence>
<dbReference type="GO" id="GO:0009088">
    <property type="term" value="P:threonine biosynthetic process"/>
    <property type="evidence" value="ECO:0007669"/>
    <property type="project" value="TreeGrafter"/>
</dbReference>
<dbReference type="EMBL" id="QFBC01000013">
    <property type="protein sequence ID" value="PWE53835.1"/>
    <property type="molecule type" value="Genomic_DNA"/>
</dbReference>
<proteinExistence type="inferred from homology"/>
<accession>A0A2U2DKK2</accession>
<protein>
    <submittedName>
        <fullName evidence="3">Homoserine kinase</fullName>
    </submittedName>
</protein>
<dbReference type="InterPro" id="IPR002575">
    <property type="entry name" value="Aminoglycoside_PTrfase"/>
</dbReference>
<evidence type="ECO:0000313" key="3">
    <source>
        <dbReference type="EMBL" id="PWE53835.1"/>
    </source>
</evidence>
<dbReference type="SUPFAM" id="SSF56112">
    <property type="entry name" value="Protein kinase-like (PK-like)"/>
    <property type="match status" value="1"/>
</dbReference>
<dbReference type="InterPro" id="IPR011009">
    <property type="entry name" value="Kinase-like_dom_sf"/>
</dbReference>
<reference evidence="3 4" key="1">
    <citation type="submission" date="2018-05" db="EMBL/GenBank/DDBJ databases">
        <title>The draft genome of strain NS-104.</title>
        <authorList>
            <person name="Hang P."/>
            <person name="Jiang J."/>
        </authorList>
    </citation>
    <scope>NUCLEOTIDE SEQUENCE [LARGE SCALE GENOMIC DNA]</scope>
    <source>
        <strain evidence="3 4">NS-104</strain>
    </source>
</reference>
<dbReference type="Gene3D" id="3.90.1200.10">
    <property type="match status" value="1"/>
</dbReference>
<dbReference type="InterPro" id="IPR050249">
    <property type="entry name" value="Pseudomonas-type_ThrB"/>
</dbReference>
<keyword evidence="3" id="KW-0418">Kinase</keyword>
<evidence type="ECO:0000256" key="1">
    <source>
        <dbReference type="ARBA" id="ARBA00038240"/>
    </source>
</evidence>
<keyword evidence="4" id="KW-1185">Reference proteome</keyword>
<comment type="caution">
    <text evidence="3">The sequence shown here is derived from an EMBL/GenBank/DDBJ whole genome shotgun (WGS) entry which is preliminary data.</text>
</comment>
<organism evidence="3 4">
    <name type="scientific">Metarhizobium album</name>
    <dbReference type="NCBI Taxonomy" id="2182425"/>
    <lineage>
        <taxon>Bacteria</taxon>
        <taxon>Pseudomonadati</taxon>
        <taxon>Pseudomonadota</taxon>
        <taxon>Alphaproteobacteria</taxon>
        <taxon>Hyphomicrobiales</taxon>
        <taxon>Rhizobiaceae</taxon>
        <taxon>Metarhizobium</taxon>
    </lineage>
</organism>
<dbReference type="RefSeq" id="WP_109460631.1">
    <property type="nucleotide sequence ID" value="NZ_QFBC01000013.1"/>
</dbReference>